<dbReference type="Pfam" id="PF19280">
    <property type="entry name" value="CERK_C"/>
    <property type="match status" value="1"/>
</dbReference>
<dbReference type="Pfam" id="PF00781">
    <property type="entry name" value="DAGK_cat"/>
    <property type="match status" value="1"/>
</dbReference>
<dbReference type="Gene3D" id="2.60.200.40">
    <property type="match status" value="1"/>
</dbReference>
<keyword evidence="3" id="KW-1185">Reference proteome</keyword>
<dbReference type="OrthoDB" id="530923at2759"/>
<reference evidence="4" key="1">
    <citation type="submission" date="2017-02" db="UniProtKB">
        <authorList>
            <consortium name="WormBaseParasite"/>
        </authorList>
    </citation>
    <scope>IDENTIFICATION</scope>
</reference>
<dbReference type="Proteomes" id="UP000274131">
    <property type="component" value="Unassembled WGS sequence"/>
</dbReference>
<evidence type="ECO:0000259" key="1">
    <source>
        <dbReference type="PROSITE" id="PS50146"/>
    </source>
</evidence>
<dbReference type="GO" id="GO:0016020">
    <property type="term" value="C:membrane"/>
    <property type="evidence" value="ECO:0007669"/>
    <property type="project" value="GOC"/>
</dbReference>
<gene>
    <name evidence="2" type="ORF">EVEC_LOCUS7356</name>
</gene>
<dbReference type="STRING" id="51028.A0A0N4VBG4"/>
<dbReference type="SUPFAM" id="SSF111331">
    <property type="entry name" value="NAD kinase/diacylglycerol kinase-like"/>
    <property type="match status" value="1"/>
</dbReference>
<dbReference type="InterPro" id="IPR016064">
    <property type="entry name" value="NAD/diacylglycerol_kinase_sf"/>
</dbReference>
<dbReference type="PANTHER" id="PTHR12358:SF111">
    <property type="entry name" value="CERAMIDE KINASE, ISOFORM A"/>
    <property type="match status" value="1"/>
</dbReference>
<dbReference type="InterPro" id="IPR001206">
    <property type="entry name" value="Diacylglycerol_kinase_cat_dom"/>
</dbReference>
<dbReference type="GO" id="GO:0006672">
    <property type="term" value="P:ceramide metabolic process"/>
    <property type="evidence" value="ECO:0007669"/>
    <property type="project" value="TreeGrafter"/>
</dbReference>
<dbReference type="EMBL" id="UXUI01008886">
    <property type="protein sequence ID" value="VDD92605.1"/>
    <property type="molecule type" value="Genomic_DNA"/>
</dbReference>
<dbReference type="SMART" id="SM00046">
    <property type="entry name" value="DAGKc"/>
    <property type="match status" value="1"/>
</dbReference>
<dbReference type="WBParaSite" id="EVEC_0000787201-mRNA-1">
    <property type="protein sequence ID" value="EVEC_0000787201-mRNA-1"/>
    <property type="gene ID" value="EVEC_0000787201"/>
</dbReference>
<dbReference type="GO" id="GO:0001729">
    <property type="term" value="F:ceramide kinase activity"/>
    <property type="evidence" value="ECO:0007669"/>
    <property type="project" value="TreeGrafter"/>
</dbReference>
<evidence type="ECO:0000313" key="4">
    <source>
        <dbReference type="WBParaSite" id="EVEC_0000787201-mRNA-1"/>
    </source>
</evidence>
<dbReference type="Gene3D" id="3.40.50.10330">
    <property type="entry name" value="Probable inorganic polyphosphate/atp-NAD kinase, domain 1"/>
    <property type="match status" value="1"/>
</dbReference>
<feature type="domain" description="DAGKc" evidence="1">
    <location>
        <begin position="119"/>
        <end position="273"/>
    </location>
</feature>
<evidence type="ECO:0000313" key="2">
    <source>
        <dbReference type="EMBL" id="VDD92605.1"/>
    </source>
</evidence>
<dbReference type="PANTHER" id="PTHR12358">
    <property type="entry name" value="SPHINGOSINE KINASE"/>
    <property type="match status" value="1"/>
</dbReference>
<dbReference type="InterPro" id="IPR050187">
    <property type="entry name" value="Lipid_Phosphate_FormReg"/>
</dbReference>
<sequence>MSAEILNPPAIKLSEDGSGHSTVTTDIRGRDGKSYSMIKNMHELLSVRGTPIILRNGLPVDLNEKAKHTDTPNSLFFYFAEKKDHYRWRVEEIVTLFTTTTEKKKWLELLSRSLKELSERPKTLLVFVNPYGGKGKAKKVYSKQVQLIFELANIKCNVLMTQRANHAFDYLKELDPDIWNSVDGVVSVGGDGLFNECLSAIVCRTQEDAGKDIADVNVDSLSTPRMRFGIIGAGSANSIVSSVHGTDDCPTAAIHVAMGSRCHVDVCTVHRGNDLMRISANAISYGWLGDVLSDSERFRFMGPFRYQYSALRTTIRHPSYFGRVSFRLIPEEEQRKDSLFIAKCTQPCSACDSGVVDPIYPYHIQTDFTHVICCVIPCVSPFTPYGLAPYAGVGDGSMDLAVVPRVSRCDNMTFIRRVAMHGGKNVVARSSNLNVFRVSRWAFTPSALLDGVPQEEAKKSQGSWNLDGGKHISSIFRLHPQLIRYFGRELDVNAIEKQRGGCMGACNSTKRRVSKIVTVDLRKTKKSA</sequence>
<proteinExistence type="predicted"/>
<evidence type="ECO:0000313" key="3">
    <source>
        <dbReference type="Proteomes" id="UP000274131"/>
    </source>
</evidence>
<protein>
    <submittedName>
        <fullName evidence="4">DAGKc domain-containing protein</fullName>
    </submittedName>
</protein>
<organism evidence="4">
    <name type="scientific">Enterobius vermicularis</name>
    <name type="common">Human pinworm</name>
    <dbReference type="NCBI Taxonomy" id="51028"/>
    <lineage>
        <taxon>Eukaryota</taxon>
        <taxon>Metazoa</taxon>
        <taxon>Ecdysozoa</taxon>
        <taxon>Nematoda</taxon>
        <taxon>Chromadorea</taxon>
        <taxon>Rhabditida</taxon>
        <taxon>Spirurina</taxon>
        <taxon>Oxyuridomorpha</taxon>
        <taxon>Oxyuroidea</taxon>
        <taxon>Oxyuridae</taxon>
        <taxon>Enterobius</taxon>
    </lineage>
</organism>
<accession>A0A0N4VBG4</accession>
<reference evidence="2 3" key="2">
    <citation type="submission" date="2018-10" db="EMBL/GenBank/DDBJ databases">
        <authorList>
            <consortium name="Pathogen Informatics"/>
        </authorList>
    </citation>
    <scope>NUCLEOTIDE SEQUENCE [LARGE SCALE GENOMIC DNA]</scope>
</reference>
<dbReference type="InterPro" id="IPR045363">
    <property type="entry name" value="CERK_C"/>
</dbReference>
<dbReference type="PROSITE" id="PS50146">
    <property type="entry name" value="DAGK"/>
    <property type="match status" value="1"/>
</dbReference>
<name>A0A0N4VBG4_ENTVE</name>
<dbReference type="InterPro" id="IPR017438">
    <property type="entry name" value="ATP-NAD_kinase_N"/>
</dbReference>
<dbReference type="AlphaFoldDB" id="A0A0N4VBG4"/>